<evidence type="ECO:0000313" key="5">
    <source>
        <dbReference type="Proteomes" id="UP000722485"/>
    </source>
</evidence>
<accession>A0A9P5H884</accession>
<keyword evidence="2" id="KW-0560">Oxidoreductase</keyword>
<comment type="caution">
    <text evidence="4">The sequence shown here is derived from an EMBL/GenBank/DDBJ whole genome shotgun (WGS) entry which is preliminary data.</text>
</comment>
<reference evidence="4" key="1">
    <citation type="submission" date="2020-03" db="EMBL/GenBank/DDBJ databases">
        <title>Draft Genome Sequence of Cylindrodendrum hubeiense.</title>
        <authorList>
            <person name="Buettner E."/>
            <person name="Kellner H."/>
        </authorList>
    </citation>
    <scope>NUCLEOTIDE SEQUENCE</scope>
    <source>
        <strain evidence="4">IHI 201604</strain>
    </source>
</reference>
<dbReference type="InterPro" id="IPR013154">
    <property type="entry name" value="ADH-like_N"/>
</dbReference>
<proteinExistence type="inferred from homology"/>
<dbReference type="SUPFAM" id="SSF50129">
    <property type="entry name" value="GroES-like"/>
    <property type="match status" value="1"/>
</dbReference>
<dbReference type="OrthoDB" id="48317at2759"/>
<dbReference type="AlphaFoldDB" id="A0A9P5H884"/>
<dbReference type="InterPro" id="IPR020843">
    <property type="entry name" value="ER"/>
</dbReference>
<dbReference type="InterPro" id="IPR036291">
    <property type="entry name" value="NAD(P)-bd_dom_sf"/>
</dbReference>
<evidence type="ECO:0000256" key="2">
    <source>
        <dbReference type="ARBA" id="ARBA00023002"/>
    </source>
</evidence>
<evidence type="ECO:0000313" key="4">
    <source>
        <dbReference type="EMBL" id="KAF7551757.1"/>
    </source>
</evidence>
<name>A0A9P5H884_9HYPO</name>
<sequence length="351" mass="37822">MTTTKALVILPEEKVAGIRVVPRPKIRDDWILVKTKAVALNPADWKLIDYGLANAGSRLGCDYAGVVEEIGSKVTEFKKGDRVAGFCHGGHRTDHETGTFAEHILAKACGQIKIPDNANFEQAATLPAAMFTCGLGLYKSLQLPLPNEPATEPFPILIHGGSTATGIWGIQFAKASGLTVVATASPHNFDYLKSLGADAVFDYRSPTCGADIRAFTKNNLKHAWDCVGGGETICGEALSDTEPSKYGTINTTDADILKKTNPLVDGSFVVISLDILNEPYEWQDTLVEPPLEDMVFALMFKEVTLDLLEKGSLKFINISLNHGGSGLDGVLKGLDEMRLGKVSAQKLVYTL</sequence>
<protein>
    <recommendedName>
        <fullName evidence="3">Enoyl reductase (ER) domain-containing protein</fullName>
    </recommendedName>
</protein>
<dbReference type="Pfam" id="PF08240">
    <property type="entry name" value="ADH_N"/>
    <property type="match status" value="1"/>
</dbReference>
<dbReference type="PANTHER" id="PTHR45348:SF2">
    <property type="entry name" value="ZINC-TYPE ALCOHOL DEHYDROGENASE-LIKE PROTEIN C2E1P3.01"/>
    <property type="match status" value="1"/>
</dbReference>
<dbReference type="Gene3D" id="3.40.50.720">
    <property type="entry name" value="NAD(P)-binding Rossmann-like Domain"/>
    <property type="match status" value="1"/>
</dbReference>
<dbReference type="PANTHER" id="PTHR45348">
    <property type="entry name" value="HYPOTHETICAL OXIDOREDUCTASE (EUROFUNG)"/>
    <property type="match status" value="1"/>
</dbReference>
<evidence type="ECO:0000259" key="3">
    <source>
        <dbReference type="SMART" id="SM00829"/>
    </source>
</evidence>
<dbReference type="SMART" id="SM00829">
    <property type="entry name" value="PKS_ER"/>
    <property type="match status" value="1"/>
</dbReference>
<dbReference type="EMBL" id="JAANBB010000072">
    <property type="protein sequence ID" value="KAF7551757.1"/>
    <property type="molecule type" value="Genomic_DNA"/>
</dbReference>
<dbReference type="CDD" id="cd08249">
    <property type="entry name" value="enoyl_reductase_like"/>
    <property type="match status" value="1"/>
</dbReference>
<dbReference type="Pfam" id="PF00107">
    <property type="entry name" value="ADH_zinc_N"/>
    <property type="match status" value="1"/>
</dbReference>
<dbReference type="InterPro" id="IPR013149">
    <property type="entry name" value="ADH-like_C"/>
</dbReference>
<dbReference type="Gene3D" id="3.90.180.10">
    <property type="entry name" value="Medium-chain alcohol dehydrogenases, catalytic domain"/>
    <property type="match status" value="1"/>
</dbReference>
<dbReference type="Proteomes" id="UP000722485">
    <property type="component" value="Unassembled WGS sequence"/>
</dbReference>
<dbReference type="SUPFAM" id="SSF51735">
    <property type="entry name" value="NAD(P)-binding Rossmann-fold domains"/>
    <property type="match status" value="1"/>
</dbReference>
<dbReference type="InterPro" id="IPR047122">
    <property type="entry name" value="Trans-enoyl_RdTase-like"/>
</dbReference>
<gene>
    <name evidence="4" type="ORF">G7Z17_g4813</name>
</gene>
<organism evidence="4 5">
    <name type="scientific">Cylindrodendrum hubeiense</name>
    <dbReference type="NCBI Taxonomy" id="595255"/>
    <lineage>
        <taxon>Eukaryota</taxon>
        <taxon>Fungi</taxon>
        <taxon>Dikarya</taxon>
        <taxon>Ascomycota</taxon>
        <taxon>Pezizomycotina</taxon>
        <taxon>Sordariomycetes</taxon>
        <taxon>Hypocreomycetidae</taxon>
        <taxon>Hypocreales</taxon>
        <taxon>Nectriaceae</taxon>
        <taxon>Cylindrodendrum</taxon>
    </lineage>
</organism>
<keyword evidence="5" id="KW-1185">Reference proteome</keyword>
<evidence type="ECO:0000256" key="1">
    <source>
        <dbReference type="ARBA" id="ARBA00008072"/>
    </source>
</evidence>
<dbReference type="InterPro" id="IPR011032">
    <property type="entry name" value="GroES-like_sf"/>
</dbReference>
<dbReference type="GO" id="GO:0016651">
    <property type="term" value="F:oxidoreductase activity, acting on NAD(P)H"/>
    <property type="evidence" value="ECO:0007669"/>
    <property type="project" value="InterPro"/>
</dbReference>
<comment type="similarity">
    <text evidence="1">Belongs to the zinc-containing alcohol dehydrogenase family.</text>
</comment>
<feature type="domain" description="Enoyl reductase (ER)" evidence="3">
    <location>
        <begin position="17"/>
        <end position="348"/>
    </location>
</feature>